<dbReference type="GO" id="GO:0045087">
    <property type="term" value="P:innate immune response"/>
    <property type="evidence" value="ECO:0007669"/>
    <property type="project" value="UniProtKB-KW"/>
</dbReference>
<dbReference type="PRINTS" id="PR01537">
    <property type="entry name" value="INTRLKN1R1F"/>
</dbReference>
<keyword evidence="12" id="KW-0325">Glycoprotein</keyword>
<feature type="compositionally biased region" description="Low complexity" evidence="13">
    <location>
        <begin position="116"/>
        <end position="142"/>
    </location>
</feature>
<dbReference type="SMART" id="SM00365">
    <property type="entry name" value="LRR_SD22"/>
    <property type="match status" value="4"/>
</dbReference>
<dbReference type="InterPro" id="IPR001611">
    <property type="entry name" value="Leu-rich_rpt"/>
</dbReference>
<organism evidence="16 17">
    <name type="scientific">Chironomus riparius</name>
    <dbReference type="NCBI Taxonomy" id="315576"/>
    <lineage>
        <taxon>Eukaryota</taxon>
        <taxon>Metazoa</taxon>
        <taxon>Ecdysozoa</taxon>
        <taxon>Arthropoda</taxon>
        <taxon>Hexapoda</taxon>
        <taxon>Insecta</taxon>
        <taxon>Pterygota</taxon>
        <taxon>Neoptera</taxon>
        <taxon>Endopterygota</taxon>
        <taxon>Diptera</taxon>
        <taxon>Nematocera</taxon>
        <taxon>Chironomoidea</taxon>
        <taxon>Chironomidae</taxon>
        <taxon>Chironominae</taxon>
        <taxon>Chironomus</taxon>
    </lineage>
</organism>
<comment type="similarity">
    <text evidence="2">Belongs to the Toll-like receptor family.</text>
</comment>
<dbReference type="SUPFAM" id="SSF52058">
    <property type="entry name" value="L domain-like"/>
    <property type="match status" value="1"/>
</dbReference>
<evidence type="ECO:0000313" key="17">
    <source>
        <dbReference type="Proteomes" id="UP001153620"/>
    </source>
</evidence>
<name>A0A9N9RNH6_9DIPT</name>
<keyword evidence="5 14" id="KW-0812">Transmembrane</keyword>
<dbReference type="Pfam" id="PF13855">
    <property type="entry name" value="LRR_8"/>
    <property type="match status" value="1"/>
</dbReference>
<dbReference type="OrthoDB" id="1081807at2759"/>
<evidence type="ECO:0000256" key="6">
    <source>
        <dbReference type="ARBA" id="ARBA00022729"/>
    </source>
</evidence>
<dbReference type="GO" id="GO:0007165">
    <property type="term" value="P:signal transduction"/>
    <property type="evidence" value="ECO:0007669"/>
    <property type="project" value="InterPro"/>
</dbReference>
<feature type="compositionally biased region" description="Low complexity" evidence="13">
    <location>
        <begin position="154"/>
        <end position="170"/>
    </location>
</feature>
<dbReference type="AlphaFoldDB" id="A0A9N9RNH6"/>
<keyword evidence="4" id="KW-0433">Leucine-rich repeat</keyword>
<dbReference type="SMART" id="SM00369">
    <property type="entry name" value="LRR_TYP"/>
    <property type="match status" value="6"/>
</dbReference>
<dbReference type="PANTHER" id="PTHR24365:SF530">
    <property type="entry name" value="MSTPROX-RELATED"/>
    <property type="match status" value="1"/>
</dbReference>
<dbReference type="PANTHER" id="PTHR24365">
    <property type="entry name" value="TOLL-LIKE RECEPTOR"/>
    <property type="match status" value="1"/>
</dbReference>
<evidence type="ECO:0000256" key="11">
    <source>
        <dbReference type="ARBA" id="ARBA00023170"/>
    </source>
</evidence>
<evidence type="ECO:0000256" key="7">
    <source>
        <dbReference type="ARBA" id="ARBA00022737"/>
    </source>
</evidence>
<dbReference type="Pfam" id="PF01582">
    <property type="entry name" value="TIR"/>
    <property type="match status" value="1"/>
</dbReference>
<comment type="subcellular location">
    <subcellularLocation>
        <location evidence="1">Membrane</location>
        <topology evidence="1">Single-pass type I membrane protein</topology>
    </subcellularLocation>
</comment>
<evidence type="ECO:0000313" key="16">
    <source>
        <dbReference type="EMBL" id="CAG9800222.1"/>
    </source>
</evidence>
<evidence type="ECO:0000256" key="2">
    <source>
        <dbReference type="ARBA" id="ARBA00009634"/>
    </source>
</evidence>
<dbReference type="Proteomes" id="UP001153620">
    <property type="component" value="Chromosome 1"/>
</dbReference>
<keyword evidence="10 14" id="KW-0472">Membrane</keyword>
<dbReference type="FunFam" id="3.40.50.10140:FF:000001">
    <property type="entry name" value="Toll-like receptor 2"/>
    <property type="match status" value="1"/>
</dbReference>
<sequence length="940" mass="108828">MCLRLLTNMIIIMFKMKFSAFIVFLIVLTYSNASAMRNREHYKALIPNNDVGRHEMLKELLSEYDIDPSELIASDYMNSNSDEEEGLEPFNSLPIIQPADSNIERNDDSRERTVTTRRPSTTTTSTTKKPATTTTKKPTTAAHRSDGSSEGKPSKTSVSSTTLSPSLSTTQNMKEDTTESTLFTLSTTTTSHPFPSNPSYNADCLLGKVSEILQWVDVNGVLLKHFILSNEDMKDLEFLDKSNTTDTKYLDLGENVGILSLAFNNLKQIPAHVIDNSYFSLQYLSLTGNDFKDLSTPLNLPNLKDLDLRNCQLKLIKRNLLENLKKLEYLYLSNNNIASLDDESFHLPSLIHLDLSFNQEKTQDGVLPNPLKMTPKVFEKLINLQFLDFSHTKIEVRAIPSLDSLSHTLIGISLCYTELQTTGDNFLSNLTNLKFLDVSGNTQLNLSKSMFHTISTTLERLDVRDANVEKLEWTNPLTNLRVLNLNDNKIRYLDNNSFSHMLYLKDLNLEKNSLGNWYSRLFTQNQELETLNLRENAIQMLTTDMIQDLLSVRHLAIGKNKFECSCSLYNFMLILFESTKNADMAQLQDRFNFDYSDVESRTTPHAVSIGMRSNLRPEYDIISRTYQKFYDQILRSIEALNKHNYIRKSRLLSLSDVKRLNDLPFHTILFDYDENNEDYQCMNVTEKQKQSMLDLIDFCDDANFSEKDPPYSGVDDFFIITLSTSLSLVIIFFILLCIIYWKWWYIRYFCILCKNSAILSFMIDDNDDGKETIVRRTSTSSIDLFLYDVFVSYSDYNRPWVLDEFIPNIEKRESINVCLHERDFTVGYGILENIISCMDRSRVLLLLISEKFLESQWCQFEMNLAQHRLLETRKEKLIVVLLEDIPPKNQPKTLRYLMRTKTYIKWPENGSNDEKQLFWKRLKKSIISTKWEHENYGSTA</sequence>
<keyword evidence="7" id="KW-0677">Repeat</keyword>
<feature type="compositionally biased region" description="Basic and acidic residues" evidence="13">
    <location>
        <begin position="102"/>
        <end position="114"/>
    </location>
</feature>
<dbReference type="PROSITE" id="PS50104">
    <property type="entry name" value="TIR"/>
    <property type="match status" value="1"/>
</dbReference>
<reference evidence="16" key="1">
    <citation type="submission" date="2022-01" db="EMBL/GenBank/DDBJ databases">
        <authorList>
            <person name="King R."/>
        </authorList>
    </citation>
    <scope>NUCLEOTIDE SEQUENCE</scope>
</reference>
<evidence type="ECO:0000256" key="5">
    <source>
        <dbReference type="ARBA" id="ARBA00022692"/>
    </source>
</evidence>
<evidence type="ECO:0000256" key="14">
    <source>
        <dbReference type="SAM" id="Phobius"/>
    </source>
</evidence>
<dbReference type="Gene3D" id="3.80.10.10">
    <property type="entry name" value="Ribonuclease Inhibitor"/>
    <property type="match status" value="2"/>
</dbReference>
<protein>
    <recommendedName>
        <fullName evidence="15">TIR domain-containing protein</fullName>
    </recommendedName>
</protein>
<dbReference type="SMART" id="SM00255">
    <property type="entry name" value="TIR"/>
    <property type="match status" value="1"/>
</dbReference>
<evidence type="ECO:0000256" key="13">
    <source>
        <dbReference type="SAM" id="MobiDB-lite"/>
    </source>
</evidence>
<gene>
    <name evidence="16" type="ORF">CHIRRI_LOCUS3172</name>
</gene>
<dbReference type="Gene3D" id="3.40.50.10140">
    <property type="entry name" value="Toll/interleukin-1 receptor homology (TIR) domain"/>
    <property type="match status" value="1"/>
</dbReference>
<keyword evidence="8" id="KW-0391">Immunity</keyword>
<keyword evidence="17" id="KW-1185">Reference proteome</keyword>
<dbReference type="GO" id="GO:0005886">
    <property type="term" value="C:plasma membrane"/>
    <property type="evidence" value="ECO:0007669"/>
    <property type="project" value="TreeGrafter"/>
</dbReference>
<evidence type="ECO:0000256" key="12">
    <source>
        <dbReference type="ARBA" id="ARBA00023180"/>
    </source>
</evidence>
<dbReference type="GO" id="GO:0038023">
    <property type="term" value="F:signaling receptor activity"/>
    <property type="evidence" value="ECO:0007669"/>
    <property type="project" value="TreeGrafter"/>
</dbReference>
<dbReference type="InterPro" id="IPR035897">
    <property type="entry name" value="Toll_tir_struct_dom_sf"/>
</dbReference>
<dbReference type="InterPro" id="IPR000157">
    <property type="entry name" value="TIR_dom"/>
</dbReference>
<dbReference type="SUPFAM" id="SSF52200">
    <property type="entry name" value="Toll/Interleukin receptor TIR domain"/>
    <property type="match status" value="1"/>
</dbReference>
<evidence type="ECO:0000256" key="10">
    <source>
        <dbReference type="ARBA" id="ARBA00023136"/>
    </source>
</evidence>
<evidence type="ECO:0000259" key="15">
    <source>
        <dbReference type="PROSITE" id="PS50104"/>
    </source>
</evidence>
<feature type="compositionally biased region" description="Basic and acidic residues" evidence="13">
    <location>
        <begin position="143"/>
        <end position="153"/>
    </location>
</feature>
<dbReference type="PROSITE" id="PS51450">
    <property type="entry name" value="LRR"/>
    <property type="match status" value="3"/>
</dbReference>
<feature type="transmembrane region" description="Helical" evidence="14">
    <location>
        <begin position="717"/>
        <end position="741"/>
    </location>
</feature>
<evidence type="ECO:0000256" key="1">
    <source>
        <dbReference type="ARBA" id="ARBA00004479"/>
    </source>
</evidence>
<keyword evidence="11" id="KW-0675">Receptor</keyword>
<evidence type="ECO:0000256" key="4">
    <source>
        <dbReference type="ARBA" id="ARBA00022614"/>
    </source>
</evidence>
<keyword evidence="3" id="KW-0399">Innate immunity</keyword>
<evidence type="ECO:0000256" key="9">
    <source>
        <dbReference type="ARBA" id="ARBA00022989"/>
    </source>
</evidence>
<keyword evidence="9 14" id="KW-1133">Transmembrane helix</keyword>
<feature type="domain" description="TIR" evidence="15">
    <location>
        <begin position="785"/>
        <end position="926"/>
    </location>
</feature>
<evidence type="ECO:0000256" key="8">
    <source>
        <dbReference type="ARBA" id="ARBA00022859"/>
    </source>
</evidence>
<dbReference type="InterPro" id="IPR032675">
    <property type="entry name" value="LRR_dom_sf"/>
</dbReference>
<keyword evidence="6" id="KW-0732">Signal</keyword>
<reference evidence="16" key="2">
    <citation type="submission" date="2022-10" db="EMBL/GenBank/DDBJ databases">
        <authorList>
            <consortium name="ENA_rothamsted_submissions"/>
            <consortium name="culmorum"/>
            <person name="King R."/>
        </authorList>
    </citation>
    <scope>NUCLEOTIDE SEQUENCE</scope>
</reference>
<dbReference type="InterPro" id="IPR003591">
    <property type="entry name" value="Leu-rich_rpt_typical-subtyp"/>
</dbReference>
<dbReference type="EMBL" id="OU895877">
    <property type="protein sequence ID" value="CAG9800222.1"/>
    <property type="molecule type" value="Genomic_DNA"/>
</dbReference>
<evidence type="ECO:0000256" key="3">
    <source>
        <dbReference type="ARBA" id="ARBA00022588"/>
    </source>
</evidence>
<proteinExistence type="inferred from homology"/>
<accession>A0A9N9RNH6</accession>
<feature type="region of interest" description="Disordered" evidence="13">
    <location>
        <begin position="80"/>
        <end position="178"/>
    </location>
</feature>